<dbReference type="Proteomes" id="UP000199072">
    <property type="component" value="Unassembled WGS sequence"/>
</dbReference>
<feature type="transmembrane region" description="Helical" evidence="1">
    <location>
        <begin position="174"/>
        <end position="190"/>
    </location>
</feature>
<keyword evidence="3" id="KW-0012">Acyltransferase</keyword>
<proteinExistence type="predicted"/>
<dbReference type="EMBL" id="FNAI01000002">
    <property type="protein sequence ID" value="SDD62700.1"/>
    <property type="molecule type" value="Genomic_DNA"/>
</dbReference>
<dbReference type="GO" id="GO:0016747">
    <property type="term" value="F:acyltransferase activity, transferring groups other than amino-acyl groups"/>
    <property type="evidence" value="ECO:0007669"/>
    <property type="project" value="InterPro"/>
</dbReference>
<feature type="transmembrane region" description="Helical" evidence="1">
    <location>
        <begin position="334"/>
        <end position="353"/>
    </location>
</feature>
<keyword evidence="3" id="KW-0378">Hydrolase</keyword>
<dbReference type="PANTHER" id="PTHR23028">
    <property type="entry name" value="ACETYLTRANSFERASE"/>
    <property type="match status" value="1"/>
</dbReference>
<gene>
    <name evidence="3" type="ORF">SAMN05216464_102109</name>
</gene>
<keyword evidence="4" id="KW-1185">Reference proteome</keyword>
<evidence type="ECO:0000259" key="2">
    <source>
        <dbReference type="Pfam" id="PF01757"/>
    </source>
</evidence>
<keyword evidence="1" id="KW-0812">Transmembrane</keyword>
<feature type="transmembrane region" description="Helical" evidence="1">
    <location>
        <begin position="48"/>
        <end position="76"/>
    </location>
</feature>
<keyword evidence="1" id="KW-0472">Membrane</keyword>
<feature type="domain" description="Acyltransferase 3" evidence="2">
    <location>
        <begin position="11"/>
        <end position="353"/>
    </location>
</feature>
<feature type="transmembrane region" description="Helical" evidence="1">
    <location>
        <begin position="6"/>
        <end position="28"/>
    </location>
</feature>
<feature type="transmembrane region" description="Helical" evidence="1">
    <location>
        <begin position="197"/>
        <end position="230"/>
    </location>
</feature>
<dbReference type="Pfam" id="PF01757">
    <property type="entry name" value="Acyl_transf_3"/>
    <property type="match status" value="1"/>
</dbReference>
<dbReference type="STRING" id="1391627.SAMN05216464_102109"/>
<accession>A0A1G6W9T0</accession>
<keyword evidence="3" id="KW-0808">Transferase</keyword>
<dbReference type="PANTHER" id="PTHR23028:SF134">
    <property type="entry name" value="PUTATIVE (AFU_ORTHOLOGUE AFUA_4G08520)-RELATED"/>
    <property type="match status" value="1"/>
</dbReference>
<dbReference type="InterPro" id="IPR002656">
    <property type="entry name" value="Acyl_transf_3_dom"/>
</dbReference>
<feature type="transmembrane region" description="Helical" evidence="1">
    <location>
        <begin position="301"/>
        <end position="322"/>
    </location>
</feature>
<reference evidence="3 4" key="1">
    <citation type="submission" date="2016-10" db="EMBL/GenBank/DDBJ databases">
        <authorList>
            <person name="de Groot N.N."/>
        </authorList>
    </citation>
    <scope>NUCLEOTIDE SEQUENCE [LARGE SCALE GENOMIC DNA]</scope>
    <source>
        <strain evidence="3 4">47C3B</strain>
    </source>
</reference>
<sequence length="386" mass="45186">MVTQNISRSTFIHILRWSSAFLVIFNHLRSILFKDYGFIKNSNLFTKFFYFITGLGHTSVIVFFVLSGYLIAGSIIKQVKNDTFDLKKYTLNRISRLYAVLFVALLLTVILDHTGIYFDHIGLYQNKIRTATLGFSIKDRVSIQYFMSSLFMLQGIVLPPLGSNSPLWSLSCEFWYYILFPCIGLSFLFVKNKSKFIFIPVLIFLAVVVMLPFSIVLYFIIWLVGLIPFYLTLNKAYYKFFLGFAFIIWLSLKKIIHLDNFYYDLILALIVAFWLSSFPNFNQASTNFRLKLNEKLSSFSYSMYLVHFPIIMLVLTLIKNSFNTGIWMDPTVNGYLIFFGVFLIVIACSYLIATFTEFKTAEFREWLKKLFSIRRIFRKRSHHVTP</sequence>
<dbReference type="AlphaFoldDB" id="A0A1G6W9T0"/>
<dbReference type="InterPro" id="IPR050879">
    <property type="entry name" value="Acyltransferase_3"/>
</dbReference>
<keyword evidence="1" id="KW-1133">Transmembrane helix</keyword>
<organism evidence="3 4">
    <name type="scientific">Mucilaginibacter pineti</name>
    <dbReference type="NCBI Taxonomy" id="1391627"/>
    <lineage>
        <taxon>Bacteria</taxon>
        <taxon>Pseudomonadati</taxon>
        <taxon>Bacteroidota</taxon>
        <taxon>Sphingobacteriia</taxon>
        <taxon>Sphingobacteriales</taxon>
        <taxon>Sphingobacteriaceae</taxon>
        <taxon>Mucilaginibacter</taxon>
    </lineage>
</organism>
<feature type="transmembrane region" description="Helical" evidence="1">
    <location>
        <begin position="96"/>
        <end position="118"/>
    </location>
</feature>
<protein>
    <submittedName>
        <fullName evidence="3">Peptidoglycan/LPS O-acetylase OafA/YrhL, contains acyltransferase and SGNH-hydrolase domains</fullName>
    </submittedName>
</protein>
<feature type="transmembrane region" description="Helical" evidence="1">
    <location>
        <begin position="236"/>
        <end position="252"/>
    </location>
</feature>
<feature type="transmembrane region" description="Helical" evidence="1">
    <location>
        <begin position="261"/>
        <end position="281"/>
    </location>
</feature>
<name>A0A1G6W9T0_9SPHI</name>
<dbReference type="RefSeq" id="WP_091145443.1">
    <property type="nucleotide sequence ID" value="NZ_FNAI01000002.1"/>
</dbReference>
<evidence type="ECO:0000313" key="4">
    <source>
        <dbReference type="Proteomes" id="UP000199072"/>
    </source>
</evidence>
<evidence type="ECO:0000256" key="1">
    <source>
        <dbReference type="SAM" id="Phobius"/>
    </source>
</evidence>
<dbReference type="OrthoDB" id="9796461at2"/>
<dbReference type="GO" id="GO:0016787">
    <property type="term" value="F:hydrolase activity"/>
    <property type="evidence" value="ECO:0007669"/>
    <property type="project" value="UniProtKB-KW"/>
</dbReference>
<evidence type="ECO:0000313" key="3">
    <source>
        <dbReference type="EMBL" id="SDD62700.1"/>
    </source>
</evidence>